<dbReference type="Gene3D" id="3.40.190.150">
    <property type="entry name" value="Bordetella uptake gene, domain 1"/>
    <property type="match status" value="1"/>
</dbReference>
<name>A0A0J6BZS5_9BORD</name>
<reference evidence="3 6" key="2">
    <citation type="submission" date="2016-07" db="EMBL/GenBank/DDBJ databases">
        <title>Complete genome sequences of Bordetella pseudohinzii.</title>
        <authorList>
            <person name="Spilker T."/>
            <person name="Darrah R."/>
            <person name="LiPuma J.J."/>
        </authorList>
    </citation>
    <scope>NUCLEOTIDE SEQUENCE [LARGE SCALE GENOMIC DNA]</scope>
    <source>
        <strain evidence="3 6">HI4681</strain>
    </source>
</reference>
<dbReference type="EMBL" id="CYTV01000004">
    <property type="protein sequence ID" value="CUI74870.1"/>
    <property type="molecule type" value="Genomic_DNA"/>
</dbReference>
<dbReference type="CDD" id="cd13578">
    <property type="entry name" value="PBP2_Bug27"/>
    <property type="match status" value="1"/>
</dbReference>
<dbReference type="AlphaFoldDB" id="A0A0J6BZS5"/>
<dbReference type="Proteomes" id="UP000053096">
    <property type="component" value="Unassembled WGS sequence"/>
</dbReference>
<keyword evidence="2" id="KW-0732">Signal</keyword>
<dbReference type="Gene3D" id="3.40.190.10">
    <property type="entry name" value="Periplasmic binding protein-like II"/>
    <property type="match status" value="1"/>
</dbReference>
<evidence type="ECO:0000313" key="5">
    <source>
        <dbReference type="Proteomes" id="UP000053096"/>
    </source>
</evidence>
<dbReference type="OrthoDB" id="8970294at2"/>
<proteinExistence type="inferred from homology"/>
<accession>A0A0J6BZS5</accession>
<comment type="similarity">
    <text evidence="1">Belongs to the UPF0065 (bug) family.</text>
</comment>
<evidence type="ECO:0000313" key="3">
    <source>
        <dbReference type="EMBL" id="ANY17601.1"/>
    </source>
</evidence>
<dbReference type="PANTHER" id="PTHR42928:SF5">
    <property type="entry name" value="BLR1237 PROTEIN"/>
    <property type="match status" value="1"/>
</dbReference>
<dbReference type="PANTHER" id="PTHR42928">
    <property type="entry name" value="TRICARBOXYLATE-BINDING PROTEIN"/>
    <property type="match status" value="1"/>
</dbReference>
<dbReference type="InterPro" id="IPR005064">
    <property type="entry name" value="BUG"/>
</dbReference>
<dbReference type="SUPFAM" id="SSF53850">
    <property type="entry name" value="Periplasmic binding protein-like II"/>
    <property type="match status" value="1"/>
</dbReference>
<dbReference type="InterPro" id="IPR042100">
    <property type="entry name" value="Bug_dom1"/>
</dbReference>
<gene>
    <name evidence="3" type="ORF">BBN53_17970</name>
    <name evidence="4" type="ORF">ERS370011_02051</name>
</gene>
<dbReference type="PIRSF" id="PIRSF017082">
    <property type="entry name" value="YflP"/>
    <property type="match status" value="1"/>
</dbReference>
<sequence>MKRALAALLCLGALSGAAAKADYPDRGVKIIVPFPAGQTTDVLARTIGQQLTESLGQAFFVDNRGGAGGIIGMEGAKRSDADGYTLLMASSGPLAINPGLYRKLPYDTLKDFTAVSMVVAVPQFLVTRADFPANNLKELIDYVKQHPGQLNYGSGGTGLTNHLTMEMFKRQAGLNIMHVPYRGAAAALTGLMSGDVAMMFESGPAIMPHVQKAALKVFAVGSRNGSKALPDIPTMDRAGVPGFDAQTWAALLVPKGTAAPIVEKLNKAMQIALRNPAVQQQLGALGAEVMLSTPDETNTYIKAEIARWGDTIKTANVQLE</sequence>
<dbReference type="RefSeq" id="WP_043212189.1">
    <property type="nucleotide sequence ID" value="NZ_CAJGUP010000196.1"/>
</dbReference>
<accession>A0A0M7F1N0</accession>
<keyword evidence="4" id="KW-0456">Lyase</keyword>
<feature type="chain" id="PRO_5005268243" evidence="2">
    <location>
        <begin position="21"/>
        <end position="320"/>
    </location>
</feature>
<dbReference type="KEGG" id="bpdz:BBN53_17970"/>
<organism evidence="4 5">
    <name type="scientific">Bordetella pseudohinzii</name>
    <dbReference type="NCBI Taxonomy" id="1331258"/>
    <lineage>
        <taxon>Bacteria</taxon>
        <taxon>Pseudomonadati</taxon>
        <taxon>Pseudomonadota</taxon>
        <taxon>Betaproteobacteria</taxon>
        <taxon>Burkholderiales</taxon>
        <taxon>Alcaligenaceae</taxon>
        <taxon>Bordetella</taxon>
    </lineage>
</organism>
<evidence type="ECO:0000313" key="4">
    <source>
        <dbReference type="EMBL" id="CUI74870.1"/>
    </source>
</evidence>
<feature type="signal peptide" evidence="2">
    <location>
        <begin position="1"/>
        <end position="20"/>
    </location>
</feature>
<reference evidence="4 5" key="1">
    <citation type="submission" date="2015-09" db="EMBL/GenBank/DDBJ databases">
        <authorList>
            <person name="Jackson K.R."/>
            <person name="Lunt B.L."/>
            <person name="Fisher J.N.B."/>
            <person name="Gardner A.V."/>
            <person name="Bailey M.E."/>
            <person name="Deus L.M."/>
            <person name="Earl A.S."/>
            <person name="Gibby P.D."/>
            <person name="Hartmann K.A."/>
            <person name="Liu J.E."/>
            <person name="Manci A.M."/>
            <person name="Nielsen D.A."/>
            <person name="Solomon M.B."/>
            <person name="Breakwell D.P."/>
            <person name="Burnett S.H."/>
            <person name="Grose J.H."/>
        </authorList>
    </citation>
    <scope>NUCLEOTIDE SEQUENCE [LARGE SCALE GENOMIC DNA]</scope>
    <source>
        <strain evidence="4 5">2789STDY5608636</strain>
    </source>
</reference>
<evidence type="ECO:0000256" key="2">
    <source>
        <dbReference type="SAM" id="SignalP"/>
    </source>
</evidence>
<evidence type="ECO:0000313" key="6">
    <source>
        <dbReference type="Proteomes" id="UP000092950"/>
    </source>
</evidence>
<dbReference type="GO" id="GO:0016829">
    <property type="term" value="F:lyase activity"/>
    <property type="evidence" value="ECO:0007669"/>
    <property type="project" value="UniProtKB-KW"/>
</dbReference>
<protein>
    <submittedName>
        <fullName evidence="4">Argininosuccinate lyase</fullName>
    </submittedName>
</protein>
<dbReference type="EMBL" id="CP016440">
    <property type="protein sequence ID" value="ANY17601.1"/>
    <property type="molecule type" value="Genomic_DNA"/>
</dbReference>
<evidence type="ECO:0000256" key="1">
    <source>
        <dbReference type="ARBA" id="ARBA00006987"/>
    </source>
</evidence>
<dbReference type="Proteomes" id="UP000092950">
    <property type="component" value="Chromosome"/>
</dbReference>
<dbReference type="Pfam" id="PF03401">
    <property type="entry name" value="TctC"/>
    <property type="match status" value="1"/>
</dbReference>
<keyword evidence="6" id="KW-1185">Reference proteome</keyword>